<dbReference type="InterPro" id="IPR000577">
    <property type="entry name" value="Carb_kinase_FGGY"/>
</dbReference>
<dbReference type="InterPro" id="IPR018485">
    <property type="entry name" value="FGGY_C"/>
</dbReference>
<dbReference type="RefSeq" id="WP_104616626.1">
    <property type="nucleotide sequence ID" value="NZ_CP167817.1"/>
</dbReference>
<dbReference type="PANTHER" id="PTHR43435">
    <property type="entry name" value="RIBULOKINASE"/>
    <property type="match status" value="1"/>
</dbReference>
<dbReference type="CDD" id="cd07782">
    <property type="entry name" value="ASKHA_NBD_FGGY_D-RBK"/>
    <property type="match status" value="1"/>
</dbReference>
<dbReference type="PANTHER" id="PTHR43435:SF4">
    <property type="entry name" value="FGGY CARBOHYDRATE KINASE DOMAIN-CONTAINING PROTEIN"/>
    <property type="match status" value="1"/>
</dbReference>
<accession>A0A2S7BZL0</accession>
<dbReference type="Gene3D" id="1.20.58.2240">
    <property type="match status" value="1"/>
</dbReference>
<evidence type="ECO:0000313" key="6">
    <source>
        <dbReference type="EMBL" id="PPU54751.1"/>
    </source>
</evidence>
<proteinExistence type="inferred from homology"/>
<gene>
    <name evidence="6" type="ORF">XdyCFBP7245_16400</name>
</gene>
<dbReference type="Pfam" id="PF00370">
    <property type="entry name" value="FGGY_N"/>
    <property type="match status" value="1"/>
</dbReference>
<dbReference type="InterPro" id="IPR043129">
    <property type="entry name" value="ATPase_NBD"/>
</dbReference>
<reference evidence="6 7" key="1">
    <citation type="submission" date="2016-08" db="EMBL/GenBank/DDBJ databases">
        <authorList>
            <person name="Seilhamer J.J."/>
        </authorList>
    </citation>
    <scope>NUCLEOTIDE SEQUENCE [LARGE SCALE GENOMIC DNA]</scope>
    <source>
        <strain evidence="6 7">CFBP7245</strain>
    </source>
</reference>
<dbReference type="InterPro" id="IPR018484">
    <property type="entry name" value="FGGY_N"/>
</dbReference>
<dbReference type="Pfam" id="PF02782">
    <property type="entry name" value="FGGY_C"/>
    <property type="match status" value="1"/>
</dbReference>
<evidence type="ECO:0000256" key="3">
    <source>
        <dbReference type="ARBA" id="ARBA00022777"/>
    </source>
</evidence>
<dbReference type="SUPFAM" id="SSF53067">
    <property type="entry name" value="Actin-like ATPase domain"/>
    <property type="match status" value="2"/>
</dbReference>
<dbReference type="InterPro" id="IPR006003">
    <property type="entry name" value="FGGY_RbtK-like"/>
</dbReference>
<dbReference type="GO" id="GO:0019150">
    <property type="term" value="F:D-ribulokinase activity"/>
    <property type="evidence" value="ECO:0007669"/>
    <property type="project" value="TreeGrafter"/>
</dbReference>
<dbReference type="Proteomes" id="UP000238908">
    <property type="component" value="Unassembled WGS sequence"/>
</dbReference>
<dbReference type="GO" id="GO:0019321">
    <property type="term" value="P:pentose metabolic process"/>
    <property type="evidence" value="ECO:0007669"/>
    <property type="project" value="TreeGrafter"/>
</dbReference>
<keyword evidence="2" id="KW-0808">Transferase</keyword>
<organism evidence="6 7">
    <name type="scientific">Xanthomonas dyei</name>
    <dbReference type="NCBI Taxonomy" id="743699"/>
    <lineage>
        <taxon>Bacteria</taxon>
        <taxon>Pseudomonadati</taxon>
        <taxon>Pseudomonadota</taxon>
        <taxon>Gammaproteobacteria</taxon>
        <taxon>Lysobacterales</taxon>
        <taxon>Lysobacteraceae</taxon>
        <taxon>Xanthomonas</taxon>
    </lineage>
</organism>
<dbReference type="AlphaFoldDB" id="A0A2S7BZL0"/>
<dbReference type="Gene3D" id="3.30.420.40">
    <property type="match status" value="1"/>
</dbReference>
<protein>
    <submittedName>
        <fullName evidence="6">Ribulokinase</fullName>
    </submittedName>
</protein>
<name>A0A2S7BZL0_9XANT</name>
<dbReference type="FunFam" id="3.30.420.40:FF:000101">
    <property type="entry name" value="FGGY carbohydrate kinase domain-containing protein"/>
    <property type="match status" value="1"/>
</dbReference>
<evidence type="ECO:0000256" key="2">
    <source>
        <dbReference type="ARBA" id="ARBA00022679"/>
    </source>
</evidence>
<feature type="domain" description="Carbohydrate kinase FGGY N-terminal" evidence="4">
    <location>
        <begin position="8"/>
        <end position="266"/>
    </location>
</feature>
<comment type="similarity">
    <text evidence="1">Belongs to the FGGY kinase family.</text>
</comment>
<keyword evidence="3 6" id="KW-0418">Kinase</keyword>
<feature type="domain" description="Carbohydrate kinase FGGY C-terminal" evidence="5">
    <location>
        <begin position="284"/>
        <end position="492"/>
    </location>
</feature>
<evidence type="ECO:0000313" key="7">
    <source>
        <dbReference type="Proteomes" id="UP000238908"/>
    </source>
</evidence>
<sequence>MQPTNEAIYIGVDVGTGSARAGLFDARGQLLGTARHAIQTWYLPGEMVEQSSADIWQACVQAIRAALAHTGVDVARVAGIGFDATCSLVAVAADGGPVCVSPSGQADRDVIVWMDHRAIAQAAHINATDEPVLRYVGGQISPEMQTPKLLWLKQHLPDSYARAAHFFDLADWLSWRATGSTARSLCTVTCKWTYVQHDGGWSRRYFERIGLADLLDDAAARIGSEVVPPGTALGQGLSAQAADELGLRAGIAVGAALIDAHAGAIGTLASPSADGQQMPITARLAYIFGTSACVLASTQTPCFTPGVWGPYGSALVPGLWLNEGGQSAAGVAIDTLVRSHPGYADANAQATAAGQDVLQWLEERVLARVGSASQAAVLARGLHVLPDYLGNRSPDADPNARAMIAGLTIDHDLQGLEALYVAGVCGLGYGLAEIIDALRAQGVRFDSVIMSGGASHSRLVRQLMADACGVPVQVAATAEPVLLGSAMLAAVASGGFADLPAAMSAMSGLGASTAATPVPIARLHAAKRRGYQAMQALDRSLRHEMAQLPADDRR</sequence>
<evidence type="ECO:0000259" key="4">
    <source>
        <dbReference type="Pfam" id="PF00370"/>
    </source>
</evidence>
<evidence type="ECO:0000256" key="1">
    <source>
        <dbReference type="ARBA" id="ARBA00009156"/>
    </source>
</evidence>
<dbReference type="PIRSF" id="PIRSF000538">
    <property type="entry name" value="GlpK"/>
    <property type="match status" value="1"/>
</dbReference>
<evidence type="ECO:0000259" key="5">
    <source>
        <dbReference type="Pfam" id="PF02782"/>
    </source>
</evidence>
<dbReference type="GO" id="GO:0005737">
    <property type="term" value="C:cytoplasm"/>
    <property type="evidence" value="ECO:0007669"/>
    <property type="project" value="TreeGrafter"/>
</dbReference>
<dbReference type="EMBL" id="MDEE01000028">
    <property type="protein sequence ID" value="PPU54751.1"/>
    <property type="molecule type" value="Genomic_DNA"/>
</dbReference>
<dbReference type="NCBIfam" id="TIGR01315">
    <property type="entry name" value="5C_CHO_kinase"/>
    <property type="match status" value="1"/>
</dbReference>
<comment type="caution">
    <text evidence="6">The sequence shown here is derived from an EMBL/GenBank/DDBJ whole genome shotgun (WGS) entry which is preliminary data.</text>
</comment>